<dbReference type="EMBL" id="MU858108">
    <property type="protein sequence ID" value="KAK4213510.1"/>
    <property type="molecule type" value="Genomic_DNA"/>
</dbReference>
<gene>
    <name evidence="1" type="ORF">QBC37DRAFT_374028</name>
</gene>
<sequence>MSARLDALCPELVCQILSSCDNLKQVVDLASICTRFNTIWTTNASTILTAVAPRCIPAFDDALVASRVTTLVKNSILEAKLPPKSHEINIYTFTAKASRPKIVDHIQARVQYSNFNF</sequence>
<protein>
    <recommendedName>
        <fullName evidence="3">F-box domain-containing protein</fullName>
    </recommendedName>
</protein>
<keyword evidence="2" id="KW-1185">Reference proteome</keyword>
<proteinExistence type="predicted"/>
<organism evidence="1 2">
    <name type="scientific">Rhypophila decipiens</name>
    <dbReference type="NCBI Taxonomy" id="261697"/>
    <lineage>
        <taxon>Eukaryota</taxon>
        <taxon>Fungi</taxon>
        <taxon>Dikarya</taxon>
        <taxon>Ascomycota</taxon>
        <taxon>Pezizomycotina</taxon>
        <taxon>Sordariomycetes</taxon>
        <taxon>Sordariomycetidae</taxon>
        <taxon>Sordariales</taxon>
        <taxon>Naviculisporaceae</taxon>
        <taxon>Rhypophila</taxon>
    </lineage>
</organism>
<name>A0AAN6Y7T9_9PEZI</name>
<dbReference type="Proteomes" id="UP001301769">
    <property type="component" value="Unassembled WGS sequence"/>
</dbReference>
<evidence type="ECO:0000313" key="1">
    <source>
        <dbReference type="EMBL" id="KAK4213510.1"/>
    </source>
</evidence>
<evidence type="ECO:0000313" key="2">
    <source>
        <dbReference type="Proteomes" id="UP001301769"/>
    </source>
</evidence>
<dbReference type="AlphaFoldDB" id="A0AAN6Y7T9"/>
<comment type="caution">
    <text evidence="1">The sequence shown here is derived from an EMBL/GenBank/DDBJ whole genome shotgun (WGS) entry which is preliminary data.</text>
</comment>
<reference evidence="1" key="2">
    <citation type="submission" date="2023-05" db="EMBL/GenBank/DDBJ databases">
        <authorList>
            <consortium name="Lawrence Berkeley National Laboratory"/>
            <person name="Steindorff A."/>
            <person name="Hensen N."/>
            <person name="Bonometti L."/>
            <person name="Westerberg I."/>
            <person name="Brannstrom I.O."/>
            <person name="Guillou S."/>
            <person name="Cros-Aarteil S."/>
            <person name="Calhoun S."/>
            <person name="Haridas S."/>
            <person name="Kuo A."/>
            <person name="Mondo S."/>
            <person name="Pangilinan J."/>
            <person name="Riley R."/>
            <person name="Labutti K."/>
            <person name="Andreopoulos B."/>
            <person name="Lipzen A."/>
            <person name="Chen C."/>
            <person name="Yanf M."/>
            <person name="Daum C."/>
            <person name="Ng V."/>
            <person name="Clum A."/>
            <person name="Ohm R."/>
            <person name="Martin F."/>
            <person name="Silar P."/>
            <person name="Natvig D."/>
            <person name="Lalanne C."/>
            <person name="Gautier V."/>
            <person name="Ament-Velasquez S.L."/>
            <person name="Kruys A."/>
            <person name="Hutchinson M.I."/>
            <person name="Powell A.J."/>
            <person name="Barry K."/>
            <person name="Miller A.N."/>
            <person name="Grigoriev I.V."/>
            <person name="Debuchy R."/>
            <person name="Gladieux P."/>
            <person name="Thoren M.H."/>
            <person name="Johannesson H."/>
        </authorList>
    </citation>
    <scope>NUCLEOTIDE SEQUENCE</scope>
    <source>
        <strain evidence="1">PSN293</strain>
    </source>
</reference>
<accession>A0AAN6Y7T9</accession>
<evidence type="ECO:0008006" key="3">
    <source>
        <dbReference type="Google" id="ProtNLM"/>
    </source>
</evidence>
<reference evidence="1" key="1">
    <citation type="journal article" date="2023" name="Mol. Phylogenet. Evol.">
        <title>Genome-scale phylogeny and comparative genomics of the fungal order Sordariales.</title>
        <authorList>
            <person name="Hensen N."/>
            <person name="Bonometti L."/>
            <person name="Westerberg I."/>
            <person name="Brannstrom I.O."/>
            <person name="Guillou S."/>
            <person name="Cros-Aarteil S."/>
            <person name="Calhoun S."/>
            <person name="Haridas S."/>
            <person name="Kuo A."/>
            <person name="Mondo S."/>
            <person name="Pangilinan J."/>
            <person name="Riley R."/>
            <person name="LaButti K."/>
            <person name="Andreopoulos B."/>
            <person name="Lipzen A."/>
            <person name="Chen C."/>
            <person name="Yan M."/>
            <person name="Daum C."/>
            <person name="Ng V."/>
            <person name="Clum A."/>
            <person name="Steindorff A."/>
            <person name="Ohm R.A."/>
            <person name="Martin F."/>
            <person name="Silar P."/>
            <person name="Natvig D.O."/>
            <person name="Lalanne C."/>
            <person name="Gautier V."/>
            <person name="Ament-Velasquez S.L."/>
            <person name="Kruys A."/>
            <person name="Hutchinson M.I."/>
            <person name="Powell A.J."/>
            <person name="Barry K."/>
            <person name="Miller A.N."/>
            <person name="Grigoriev I.V."/>
            <person name="Debuchy R."/>
            <person name="Gladieux P."/>
            <person name="Hiltunen Thoren M."/>
            <person name="Johannesson H."/>
        </authorList>
    </citation>
    <scope>NUCLEOTIDE SEQUENCE</scope>
    <source>
        <strain evidence="1">PSN293</strain>
    </source>
</reference>